<dbReference type="Gene3D" id="1.20.120.430">
    <property type="entry name" value="tRNA modification GTPase MnmE domain 2"/>
    <property type="match status" value="1"/>
</dbReference>
<keyword evidence="3 7" id="KW-0547">Nucleotide-binding</keyword>
<comment type="caution">
    <text evidence="10">The sequence shown here is derived from an EMBL/GenBank/DDBJ whole genome shotgun (WGS) entry which is preliminary data.</text>
</comment>
<evidence type="ECO:0000256" key="2">
    <source>
        <dbReference type="ARBA" id="ARBA00022694"/>
    </source>
</evidence>
<comment type="function">
    <text evidence="7">Exhibits a very high intrinsic GTPase hydrolysis rate. Involved in the addition of a carboxymethylaminomethyl (cmnm) group at the wobble position (U34) of certain tRNAs, forming tRNA-cmnm(5)s(2)U34.</text>
</comment>
<dbReference type="NCBIfam" id="NF003661">
    <property type="entry name" value="PRK05291.1-3"/>
    <property type="match status" value="1"/>
</dbReference>
<keyword evidence="2 7" id="KW-0819">tRNA processing</keyword>
<dbReference type="EC" id="3.6.-.-" evidence="7"/>
<dbReference type="CDD" id="cd14858">
    <property type="entry name" value="TrmE_N"/>
    <property type="match status" value="1"/>
</dbReference>
<dbReference type="NCBIfam" id="TIGR00450">
    <property type="entry name" value="mnmE_trmE_thdF"/>
    <property type="match status" value="1"/>
</dbReference>
<reference evidence="10 11" key="1">
    <citation type="submission" date="2019-12" db="EMBL/GenBank/DDBJ databases">
        <title>Snethiella sp. nov. sp. isolated from sea sand.</title>
        <authorList>
            <person name="Kim J."/>
            <person name="Jeong S.E."/>
            <person name="Jung H.S."/>
            <person name="Jeon C.O."/>
        </authorList>
    </citation>
    <scope>NUCLEOTIDE SEQUENCE [LARGE SCALE GENOMIC DNA]</scope>
    <source>
        <strain evidence="10 11">DP05</strain>
    </source>
</reference>
<evidence type="ECO:0000313" key="10">
    <source>
        <dbReference type="EMBL" id="MZR29793.1"/>
    </source>
</evidence>
<gene>
    <name evidence="7 10" type="primary">mnmE</name>
    <name evidence="7" type="synonym">trmE</name>
    <name evidence="10" type="ORF">GQE98_04000</name>
</gene>
<dbReference type="GO" id="GO:0005525">
    <property type="term" value="F:GTP binding"/>
    <property type="evidence" value="ECO:0007669"/>
    <property type="project" value="UniProtKB-UniRule"/>
</dbReference>
<feature type="binding site" evidence="7">
    <location>
        <position position="443"/>
    </location>
    <ligand>
        <name>(6S)-5-formyl-5,6,7,8-tetrahydrofolate</name>
        <dbReference type="ChEBI" id="CHEBI:57457"/>
    </ligand>
</feature>
<dbReference type="GO" id="GO:0030488">
    <property type="term" value="P:tRNA methylation"/>
    <property type="evidence" value="ECO:0007669"/>
    <property type="project" value="TreeGrafter"/>
</dbReference>
<accession>A0A6L8W5N0</accession>
<dbReference type="FunFam" id="3.30.1360.120:FF:000007">
    <property type="entry name" value="tRNA modification GTPase GTPBP3, mitochondrial"/>
    <property type="match status" value="1"/>
</dbReference>
<dbReference type="InterPro" id="IPR005225">
    <property type="entry name" value="Small_GTP-bd"/>
</dbReference>
<evidence type="ECO:0000256" key="8">
    <source>
        <dbReference type="RuleBase" id="RU003313"/>
    </source>
</evidence>
<dbReference type="GO" id="GO:0002098">
    <property type="term" value="P:tRNA wobble uridine modification"/>
    <property type="evidence" value="ECO:0007669"/>
    <property type="project" value="TreeGrafter"/>
</dbReference>
<dbReference type="RefSeq" id="WP_161314315.1">
    <property type="nucleotide sequence ID" value="NZ_WTUW01000001.1"/>
</dbReference>
<name>A0A6L8W5N0_9PROT</name>
<feature type="binding site" evidence="7">
    <location>
        <position position="232"/>
    </location>
    <ligand>
        <name>Mg(2+)</name>
        <dbReference type="ChEBI" id="CHEBI:18420"/>
    </ligand>
</feature>
<feature type="binding site" evidence="7">
    <location>
        <begin position="247"/>
        <end position="253"/>
    </location>
    <ligand>
        <name>GTP</name>
        <dbReference type="ChEBI" id="CHEBI:37565"/>
    </ligand>
</feature>
<dbReference type="AlphaFoldDB" id="A0A6L8W5N0"/>
<keyword evidence="11" id="KW-1185">Reference proteome</keyword>
<proteinExistence type="inferred from homology"/>
<organism evidence="10 11">
    <name type="scientific">Sneathiella litorea</name>
    <dbReference type="NCBI Taxonomy" id="2606216"/>
    <lineage>
        <taxon>Bacteria</taxon>
        <taxon>Pseudomonadati</taxon>
        <taxon>Pseudomonadota</taxon>
        <taxon>Alphaproteobacteria</taxon>
        <taxon>Sneathiellales</taxon>
        <taxon>Sneathiellaceae</taxon>
        <taxon>Sneathiella</taxon>
    </lineage>
</organism>
<dbReference type="HAMAP" id="MF_00379">
    <property type="entry name" value="GTPase_MnmE"/>
    <property type="match status" value="1"/>
</dbReference>
<dbReference type="PANTHER" id="PTHR42714:SF2">
    <property type="entry name" value="TRNA MODIFICATION GTPASE GTPBP3, MITOCHONDRIAL"/>
    <property type="match status" value="1"/>
</dbReference>
<feature type="domain" description="TrmE-type G" evidence="9">
    <location>
        <begin position="218"/>
        <end position="369"/>
    </location>
</feature>
<dbReference type="PROSITE" id="PS51709">
    <property type="entry name" value="G_TRME"/>
    <property type="match status" value="1"/>
</dbReference>
<dbReference type="Pfam" id="PF10396">
    <property type="entry name" value="TrmE_N"/>
    <property type="match status" value="1"/>
</dbReference>
<feature type="binding site" evidence="7">
    <location>
        <position position="253"/>
    </location>
    <ligand>
        <name>Mg(2+)</name>
        <dbReference type="ChEBI" id="CHEBI:18420"/>
    </ligand>
</feature>
<evidence type="ECO:0000256" key="5">
    <source>
        <dbReference type="ARBA" id="ARBA00022958"/>
    </source>
</evidence>
<dbReference type="InterPro" id="IPR004520">
    <property type="entry name" value="GTPase_MnmE"/>
</dbReference>
<dbReference type="InterPro" id="IPR025867">
    <property type="entry name" value="MnmE_helical"/>
</dbReference>
<feature type="binding site" evidence="7">
    <location>
        <begin position="272"/>
        <end position="275"/>
    </location>
    <ligand>
        <name>GTP</name>
        <dbReference type="ChEBI" id="CHEBI:37565"/>
    </ligand>
</feature>
<feature type="binding site" evidence="7">
    <location>
        <position position="82"/>
    </location>
    <ligand>
        <name>(6S)-5-formyl-5,6,7,8-tetrahydrofolate</name>
        <dbReference type="ChEBI" id="CHEBI:57457"/>
    </ligand>
</feature>
<feature type="binding site" evidence="7">
    <location>
        <position position="23"/>
    </location>
    <ligand>
        <name>(6S)-5-formyl-5,6,7,8-tetrahydrofolate</name>
        <dbReference type="ChEBI" id="CHEBI:57457"/>
    </ligand>
</feature>
<dbReference type="PANTHER" id="PTHR42714">
    <property type="entry name" value="TRNA MODIFICATION GTPASE GTPBP3"/>
    <property type="match status" value="1"/>
</dbReference>
<dbReference type="InterPro" id="IPR006073">
    <property type="entry name" value="GTP-bd"/>
</dbReference>
<dbReference type="Gene3D" id="3.40.50.300">
    <property type="entry name" value="P-loop containing nucleotide triphosphate hydrolases"/>
    <property type="match status" value="1"/>
</dbReference>
<dbReference type="GO" id="GO:0005737">
    <property type="term" value="C:cytoplasm"/>
    <property type="evidence" value="ECO:0007669"/>
    <property type="project" value="UniProtKB-SubCell"/>
</dbReference>
<comment type="similarity">
    <text evidence="1 7 8">Belongs to the TRAFAC class TrmE-Era-EngA-EngB-Septin-like GTPase superfamily. TrmE GTPase family.</text>
</comment>
<dbReference type="GO" id="GO:0046872">
    <property type="term" value="F:metal ion binding"/>
    <property type="evidence" value="ECO:0007669"/>
    <property type="project" value="UniProtKB-KW"/>
</dbReference>
<feature type="binding site" evidence="7">
    <location>
        <begin position="228"/>
        <end position="233"/>
    </location>
    <ligand>
        <name>GTP</name>
        <dbReference type="ChEBI" id="CHEBI:37565"/>
    </ligand>
</feature>
<keyword evidence="6 7" id="KW-0342">GTP-binding</keyword>
<dbReference type="InterPro" id="IPR018948">
    <property type="entry name" value="GTP-bd_TrmE_N"/>
</dbReference>
<keyword evidence="7" id="KW-0460">Magnesium</keyword>
<dbReference type="EMBL" id="WTUW01000001">
    <property type="protein sequence ID" value="MZR29793.1"/>
    <property type="molecule type" value="Genomic_DNA"/>
</dbReference>
<keyword evidence="7" id="KW-0479">Metal-binding</keyword>
<protein>
    <recommendedName>
        <fullName evidence="7">tRNA modification GTPase MnmE</fullName>
        <ecNumber evidence="7">3.6.-.-</ecNumber>
    </recommendedName>
</protein>
<dbReference type="GO" id="GO:0003924">
    <property type="term" value="F:GTPase activity"/>
    <property type="evidence" value="ECO:0007669"/>
    <property type="project" value="UniProtKB-UniRule"/>
</dbReference>
<dbReference type="SUPFAM" id="SSF52540">
    <property type="entry name" value="P-loop containing nucleoside triphosphate hydrolases"/>
    <property type="match status" value="1"/>
</dbReference>
<comment type="caution">
    <text evidence="7">Lacks conserved residue(s) required for the propagation of feature annotation.</text>
</comment>
<keyword evidence="4 7" id="KW-0378">Hydrolase</keyword>
<evidence type="ECO:0000256" key="3">
    <source>
        <dbReference type="ARBA" id="ARBA00022741"/>
    </source>
</evidence>
<comment type="subcellular location">
    <subcellularLocation>
        <location evidence="7">Cytoplasm</location>
    </subcellularLocation>
</comment>
<dbReference type="Pfam" id="PF12631">
    <property type="entry name" value="MnmE_helical"/>
    <property type="match status" value="1"/>
</dbReference>
<comment type="cofactor">
    <cofactor evidence="7">
        <name>K(+)</name>
        <dbReference type="ChEBI" id="CHEBI:29103"/>
    </cofactor>
    <text evidence="7">Binds 1 potassium ion per subunit.</text>
</comment>
<dbReference type="SUPFAM" id="SSF116878">
    <property type="entry name" value="TrmE connector domain"/>
    <property type="match status" value="1"/>
</dbReference>
<dbReference type="InterPro" id="IPR027368">
    <property type="entry name" value="MnmE_dom2"/>
</dbReference>
<dbReference type="InterPro" id="IPR027417">
    <property type="entry name" value="P-loop_NTPase"/>
</dbReference>
<evidence type="ECO:0000313" key="11">
    <source>
        <dbReference type="Proteomes" id="UP000476030"/>
    </source>
</evidence>
<evidence type="ECO:0000256" key="1">
    <source>
        <dbReference type="ARBA" id="ARBA00011043"/>
    </source>
</evidence>
<sequence>MSFNETIFALASGRGRAGVAVVRISGPGAFDALERISAKPLPKARSATLCQIYRSSDKSVIDQILSITFPGPNSFTGEDVVELHLHGSPAILTAVFEELVLLPAFRPALPGEFTRRAFEHGKMDLTEAEGLGDLVNAETDAQARQALRQMQGELGRLYEGWRSSLVSSLAHLEADIDFPDEDLPDGVAKAISPKIAHLRREIEEHLADGHRGEKIRDGLNVVILGQPNVGKSSLLNVLARKEAAIVSDEAGTTRDIIEVPMDLAGYPVTIADTAGLRDSGNKIEQEGVRRARDRAKTADIRLFMTTAETPDIPEEFIDLVEESDFRLINKTDILDQKVEDNPDSRIFALSVKTGKGIEAFLSALEADVTNRLDLSGAPALTRIRHRQALEECVAALQRFEGAQESELAAEDTRLAVRALGRITGRVDVEDILDVIFGDFCIGK</sequence>
<evidence type="ECO:0000256" key="6">
    <source>
        <dbReference type="ARBA" id="ARBA00023134"/>
    </source>
</evidence>
<evidence type="ECO:0000256" key="4">
    <source>
        <dbReference type="ARBA" id="ARBA00022801"/>
    </source>
</evidence>
<dbReference type="InterPro" id="IPR031168">
    <property type="entry name" value="G_TrmE"/>
</dbReference>
<dbReference type="Pfam" id="PF01926">
    <property type="entry name" value="MMR_HSR1"/>
    <property type="match status" value="1"/>
</dbReference>
<evidence type="ECO:0000259" key="9">
    <source>
        <dbReference type="PROSITE" id="PS51709"/>
    </source>
</evidence>
<dbReference type="InterPro" id="IPR027266">
    <property type="entry name" value="TrmE/GcvT-like"/>
</dbReference>
<evidence type="ECO:0000256" key="7">
    <source>
        <dbReference type="HAMAP-Rule" id="MF_00379"/>
    </source>
</evidence>
<comment type="subunit">
    <text evidence="7">Homodimer. Heterotetramer of two MnmE and two MnmG subunits.</text>
</comment>
<dbReference type="Gene3D" id="3.30.1360.120">
    <property type="entry name" value="Probable tRNA modification gtpase trme, domain 1"/>
    <property type="match status" value="1"/>
</dbReference>
<dbReference type="Proteomes" id="UP000476030">
    <property type="component" value="Unassembled WGS sequence"/>
</dbReference>
<dbReference type="NCBIfam" id="TIGR00231">
    <property type="entry name" value="small_GTP"/>
    <property type="match status" value="1"/>
</dbReference>
<dbReference type="CDD" id="cd04164">
    <property type="entry name" value="trmE"/>
    <property type="match status" value="1"/>
</dbReference>
<feature type="binding site" evidence="7">
    <location>
        <position position="122"/>
    </location>
    <ligand>
        <name>(6S)-5-formyl-5,6,7,8-tetrahydrofolate</name>
        <dbReference type="ChEBI" id="CHEBI:57457"/>
    </ligand>
</feature>
<keyword evidence="7" id="KW-0963">Cytoplasm</keyword>
<keyword evidence="5 7" id="KW-0630">Potassium</keyword>